<accession>A0A5B7FPA2</accession>
<reference evidence="1 2" key="1">
    <citation type="submission" date="2019-05" db="EMBL/GenBank/DDBJ databases">
        <title>Another draft genome of Portunus trituberculatus and its Hox gene families provides insights of decapod evolution.</title>
        <authorList>
            <person name="Jeong J.-H."/>
            <person name="Song I."/>
            <person name="Kim S."/>
            <person name="Choi T."/>
            <person name="Kim D."/>
            <person name="Ryu S."/>
            <person name="Kim W."/>
        </authorList>
    </citation>
    <scope>NUCLEOTIDE SEQUENCE [LARGE SCALE GENOMIC DNA]</scope>
    <source>
        <tissue evidence="1">Muscle</tissue>
    </source>
</reference>
<comment type="caution">
    <text evidence="1">The sequence shown here is derived from an EMBL/GenBank/DDBJ whole genome shotgun (WGS) entry which is preliminary data.</text>
</comment>
<organism evidence="1 2">
    <name type="scientific">Portunus trituberculatus</name>
    <name type="common">Swimming crab</name>
    <name type="synonym">Neptunus trituberculatus</name>
    <dbReference type="NCBI Taxonomy" id="210409"/>
    <lineage>
        <taxon>Eukaryota</taxon>
        <taxon>Metazoa</taxon>
        <taxon>Ecdysozoa</taxon>
        <taxon>Arthropoda</taxon>
        <taxon>Crustacea</taxon>
        <taxon>Multicrustacea</taxon>
        <taxon>Malacostraca</taxon>
        <taxon>Eumalacostraca</taxon>
        <taxon>Eucarida</taxon>
        <taxon>Decapoda</taxon>
        <taxon>Pleocyemata</taxon>
        <taxon>Brachyura</taxon>
        <taxon>Eubrachyura</taxon>
        <taxon>Portunoidea</taxon>
        <taxon>Portunidae</taxon>
        <taxon>Portuninae</taxon>
        <taxon>Portunus</taxon>
    </lineage>
</organism>
<dbReference type="EMBL" id="VSRR010007551">
    <property type="protein sequence ID" value="MPC47099.1"/>
    <property type="molecule type" value="Genomic_DNA"/>
</dbReference>
<evidence type="ECO:0000313" key="1">
    <source>
        <dbReference type="EMBL" id="MPC47099.1"/>
    </source>
</evidence>
<evidence type="ECO:0000313" key="2">
    <source>
        <dbReference type="Proteomes" id="UP000324222"/>
    </source>
</evidence>
<protein>
    <submittedName>
        <fullName evidence="1">Uncharacterized protein</fullName>
    </submittedName>
</protein>
<proteinExistence type="predicted"/>
<name>A0A5B7FPA2_PORTR</name>
<keyword evidence="2" id="KW-1185">Reference proteome</keyword>
<dbReference type="Proteomes" id="UP000324222">
    <property type="component" value="Unassembled WGS sequence"/>
</dbReference>
<gene>
    <name evidence="1" type="ORF">E2C01_040834</name>
</gene>
<dbReference type="AlphaFoldDB" id="A0A5B7FPA2"/>
<sequence>MKRLAVEPTLGTVRDGHQTSALKVNTTGGPIKLRLRVFLSEALAYDGQVAPERSVASVCASVSKDRRQWEEA</sequence>